<comment type="caution">
    <text evidence="1">The sequence shown here is derived from an EMBL/GenBank/DDBJ whole genome shotgun (WGS) entry which is preliminary data.</text>
</comment>
<sequence>MSVVATGTVAQSTQRGKPSGPKWEDLSQNPRNWSKSRKLCTLCLVSFQAFTSPFASSVIAPGLPEISKKFDVKSDSVQALVLTVYLLGWAFGPLAFGPLSEMHGRRRVLNISGLIFVAFSIGCIFCRSISELIAFRFLAGIGASTPISIAGAVIADMYELSDRAPANAIYGFGLLIGPPTGPVIGGYLTQTVGVKYCFVLASCLVAVGFCLGLLFLPETHHDIIQATRQRHPVQLWFVKPRSDDELNISDTEQSTSFTKEENSVRKSVFMPIILLLRSPVCLLISLYGAFVYALLNVFFTIFPTVFGDIYGFSPGTVGLSYIGGGLGEILATIVSGWLGNTVYHRLVKKNNDVHKPEFRIPGVLLGSVAVPVGLFWFGWSATAGVHWIMPIIGSSIFGFGLMSILLPLQLYTIDAFRNAASALAASALARSLLAFAIPLFTPQMISAMGLRGTFSLLGGLSIVVGLPLPIWIFYKGESFRAAGNFGN</sequence>
<accession>A0ACC1NY87</accession>
<gene>
    <name evidence="1" type="ORF">NQ176_g635</name>
</gene>
<dbReference type="EMBL" id="JANJQO010000026">
    <property type="protein sequence ID" value="KAJ2983526.1"/>
    <property type="molecule type" value="Genomic_DNA"/>
</dbReference>
<protein>
    <submittedName>
        <fullName evidence="1">Uncharacterized protein</fullName>
    </submittedName>
</protein>
<reference evidence="1" key="1">
    <citation type="submission" date="2022-08" db="EMBL/GenBank/DDBJ databases">
        <title>Genome Sequence of Lecanicillium fungicola.</title>
        <authorList>
            <person name="Buettner E."/>
        </authorList>
    </citation>
    <scope>NUCLEOTIDE SEQUENCE</scope>
    <source>
        <strain evidence="1">Babe33</strain>
    </source>
</reference>
<evidence type="ECO:0000313" key="2">
    <source>
        <dbReference type="Proteomes" id="UP001143910"/>
    </source>
</evidence>
<name>A0ACC1NY87_9HYPO</name>
<evidence type="ECO:0000313" key="1">
    <source>
        <dbReference type="EMBL" id="KAJ2983526.1"/>
    </source>
</evidence>
<organism evidence="1 2">
    <name type="scientific">Zarea fungicola</name>
    <dbReference type="NCBI Taxonomy" id="93591"/>
    <lineage>
        <taxon>Eukaryota</taxon>
        <taxon>Fungi</taxon>
        <taxon>Dikarya</taxon>
        <taxon>Ascomycota</taxon>
        <taxon>Pezizomycotina</taxon>
        <taxon>Sordariomycetes</taxon>
        <taxon>Hypocreomycetidae</taxon>
        <taxon>Hypocreales</taxon>
        <taxon>Cordycipitaceae</taxon>
        <taxon>Zarea</taxon>
    </lineage>
</organism>
<dbReference type="Proteomes" id="UP001143910">
    <property type="component" value="Unassembled WGS sequence"/>
</dbReference>
<proteinExistence type="predicted"/>
<keyword evidence="2" id="KW-1185">Reference proteome</keyword>